<dbReference type="SUPFAM" id="SSF54637">
    <property type="entry name" value="Thioesterase/thiol ester dehydrase-isomerase"/>
    <property type="match status" value="1"/>
</dbReference>
<organism evidence="2 3">
    <name type="scientific">Planoprotostelium fungivorum</name>
    <dbReference type="NCBI Taxonomy" id="1890364"/>
    <lineage>
        <taxon>Eukaryota</taxon>
        <taxon>Amoebozoa</taxon>
        <taxon>Evosea</taxon>
        <taxon>Variosea</taxon>
        <taxon>Cavosteliida</taxon>
        <taxon>Cavosteliaceae</taxon>
        <taxon>Planoprotostelium</taxon>
    </lineage>
</organism>
<dbReference type="InterPro" id="IPR039375">
    <property type="entry name" value="NodN-like"/>
</dbReference>
<sequence>MDTTSRRIAQIAGQIEPTPVSASVVRELLVNQRQRVNRSVTLNEWKSLVGKELGVGQWFTVTQDRVNAFADATGDFQWIHTDPDRAKKESPFGSTIAHGYLTLSLLPLLMEEIIPKIEGAKMGVNYGLNKVRFISPVHVGSRIRVRAVLQETTTVPSGVQNTLQVTVERENEKKPVALVECLARVYV</sequence>
<protein>
    <submittedName>
        <fullName evidence="2">MaoC-like dehydratase domain-containing protein</fullName>
    </submittedName>
</protein>
<comment type="caution">
    <text evidence="2">The sequence shown here is derived from an EMBL/GenBank/DDBJ whole genome shotgun (WGS) entry which is preliminary data.</text>
</comment>
<dbReference type="Proteomes" id="UP000241769">
    <property type="component" value="Unassembled WGS sequence"/>
</dbReference>
<evidence type="ECO:0000259" key="1">
    <source>
        <dbReference type="Pfam" id="PF01575"/>
    </source>
</evidence>
<reference evidence="2 3" key="1">
    <citation type="journal article" date="2018" name="Genome Biol. Evol.">
        <title>Multiple Roots of Fruiting Body Formation in Amoebozoa.</title>
        <authorList>
            <person name="Hillmann F."/>
            <person name="Forbes G."/>
            <person name="Novohradska S."/>
            <person name="Ferling I."/>
            <person name="Riege K."/>
            <person name="Groth M."/>
            <person name="Westermann M."/>
            <person name="Marz M."/>
            <person name="Spaller T."/>
            <person name="Winckler T."/>
            <person name="Schaap P."/>
            <person name="Glockner G."/>
        </authorList>
    </citation>
    <scope>NUCLEOTIDE SEQUENCE [LARGE SCALE GENOMIC DNA]</scope>
    <source>
        <strain evidence="2 3">Jena</strain>
    </source>
</reference>
<proteinExistence type="predicted"/>
<name>A0A2P6NF45_9EUKA</name>
<dbReference type="AlphaFoldDB" id="A0A2P6NF45"/>
<dbReference type="Gene3D" id="3.10.129.10">
    <property type="entry name" value="Hotdog Thioesterase"/>
    <property type="match status" value="1"/>
</dbReference>
<dbReference type="STRING" id="1890364.A0A2P6NF45"/>
<dbReference type="InterPro" id="IPR002539">
    <property type="entry name" value="MaoC-like_dom"/>
</dbReference>
<evidence type="ECO:0000313" key="2">
    <source>
        <dbReference type="EMBL" id="PRP82562.1"/>
    </source>
</evidence>
<dbReference type="Pfam" id="PF01575">
    <property type="entry name" value="MaoC_dehydratas"/>
    <property type="match status" value="1"/>
</dbReference>
<dbReference type="CDD" id="cd03450">
    <property type="entry name" value="NodN"/>
    <property type="match status" value="1"/>
</dbReference>
<dbReference type="OrthoDB" id="14712at2759"/>
<dbReference type="EMBL" id="MDYQ01000100">
    <property type="protein sequence ID" value="PRP82562.1"/>
    <property type="molecule type" value="Genomic_DNA"/>
</dbReference>
<accession>A0A2P6NF45</accession>
<dbReference type="PANTHER" id="PTHR42993:SF1">
    <property type="entry name" value="MAOC-LIKE DEHYDRATASE DOMAIN-CONTAINING PROTEIN"/>
    <property type="match status" value="1"/>
</dbReference>
<keyword evidence="3" id="KW-1185">Reference proteome</keyword>
<dbReference type="InParanoid" id="A0A2P6NF45"/>
<dbReference type="PANTHER" id="PTHR42993">
    <property type="entry name" value="MAOC-LIKE DEHYDRATASE DOMAIN-CONTAINING PROTEIN"/>
    <property type="match status" value="1"/>
</dbReference>
<gene>
    <name evidence="2" type="ORF">PROFUN_04867</name>
</gene>
<feature type="domain" description="MaoC-like" evidence="1">
    <location>
        <begin position="49"/>
        <end position="162"/>
    </location>
</feature>
<dbReference type="InterPro" id="IPR029069">
    <property type="entry name" value="HotDog_dom_sf"/>
</dbReference>
<evidence type="ECO:0000313" key="3">
    <source>
        <dbReference type="Proteomes" id="UP000241769"/>
    </source>
</evidence>